<protein>
    <recommendedName>
        <fullName evidence="2">phosphoglucomutase (alpha-D-glucose-1,6-bisphosphate-dependent)</fullName>
        <ecNumber evidence="2">5.4.2.2</ecNumber>
    </recommendedName>
</protein>
<dbReference type="EC" id="5.4.2.2" evidence="2"/>
<comment type="caution">
    <text evidence="8">The sequence shown here is derived from an EMBL/GenBank/DDBJ whole genome shotgun (WGS) entry which is preliminary data.</text>
</comment>
<evidence type="ECO:0000256" key="2">
    <source>
        <dbReference type="ARBA" id="ARBA00012728"/>
    </source>
</evidence>
<dbReference type="Pfam" id="PF00408">
    <property type="entry name" value="PGM_PMM_IV"/>
    <property type="match status" value="1"/>
</dbReference>
<organism evidence="8 9">
    <name type="scientific">Agathobacter rectalis CAG:36</name>
    <dbReference type="NCBI Taxonomy" id="1263079"/>
    <lineage>
        <taxon>Bacteria</taxon>
        <taxon>Bacillati</taxon>
        <taxon>Bacillota</taxon>
        <taxon>Clostridia</taxon>
        <taxon>Lachnospirales</taxon>
        <taxon>Lachnospiraceae</taxon>
        <taxon>Agathobacter</taxon>
    </lineage>
</organism>
<dbReference type="PANTHER" id="PTHR45745">
    <property type="entry name" value="PHOSPHOMANNOMUTASE 45A"/>
    <property type="match status" value="1"/>
</dbReference>
<gene>
    <name evidence="8" type="ORF">BN626_01237</name>
</gene>
<dbReference type="InterPro" id="IPR005846">
    <property type="entry name" value="A-D-PHexomutase_a/b/a-III"/>
</dbReference>
<dbReference type="GO" id="GO:0008973">
    <property type="term" value="F:phosphopentomutase activity"/>
    <property type="evidence" value="ECO:0007669"/>
    <property type="project" value="TreeGrafter"/>
</dbReference>
<dbReference type="GO" id="GO:0005975">
    <property type="term" value="P:carbohydrate metabolic process"/>
    <property type="evidence" value="ECO:0007669"/>
    <property type="project" value="InterPro"/>
</dbReference>
<dbReference type="InterPro" id="IPR005843">
    <property type="entry name" value="A-D-PHexomutase_C"/>
</dbReference>
<dbReference type="EMBL" id="CBFV010000062">
    <property type="protein sequence ID" value="CDC73597.1"/>
    <property type="molecule type" value="Genomic_DNA"/>
</dbReference>
<feature type="domain" description="Alpha-D-phosphohexomutase C-terminal" evidence="6">
    <location>
        <begin position="154"/>
        <end position="221"/>
    </location>
</feature>
<dbReference type="PANTHER" id="PTHR45745:SF1">
    <property type="entry name" value="PHOSPHOGLUCOMUTASE 2B-RELATED"/>
    <property type="match status" value="1"/>
</dbReference>
<dbReference type="GO" id="GO:0006166">
    <property type="term" value="P:purine ribonucleoside salvage"/>
    <property type="evidence" value="ECO:0007669"/>
    <property type="project" value="TreeGrafter"/>
</dbReference>
<keyword evidence="3" id="KW-0479">Metal-binding</keyword>
<dbReference type="Pfam" id="PF02880">
    <property type="entry name" value="PGM_PMM_III"/>
    <property type="match status" value="1"/>
</dbReference>
<dbReference type="InterPro" id="IPR016055">
    <property type="entry name" value="A-D-PHexomutase_a/b/a-I/II/III"/>
</dbReference>
<dbReference type="Gene3D" id="3.30.310.50">
    <property type="entry name" value="Alpha-D-phosphohexomutase, C-terminal domain"/>
    <property type="match status" value="1"/>
</dbReference>
<evidence type="ECO:0000313" key="8">
    <source>
        <dbReference type="EMBL" id="CDC73597.1"/>
    </source>
</evidence>
<comment type="catalytic activity">
    <reaction evidence="1">
        <text>alpha-D-glucose 1-phosphate = alpha-D-glucose 6-phosphate</text>
        <dbReference type="Rhea" id="RHEA:23536"/>
        <dbReference type="ChEBI" id="CHEBI:58225"/>
        <dbReference type="ChEBI" id="CHEBI:58601"/>
        <dbReference type="EC" id="5.4.2.2"/>
    </reaction>
</comment>
<proteinExistence type="predicted"/>
<dbReference type="AlphaFoldDB" id="R6US92"/>
<dbReference type="GO" id="GO:0046872">
    <property type="term" value="F:metal ion binding"/>
    <property type="evidence" value="ECO:0007669"/>
    <property type="project" value="UniProtKB-KW"/>
</dbReference>
<evidence type="ECO:0000313" key="9">
    <source>
        <dbReference type="Proteomes" id="UP000018162"/>
    </source>
</evidence>
<sequence>MLIGEYILSQKSANGTLPENPAFVESIVSTDMGKAIAAAYGVKHIEVLTGFKYIGEQMLKFEKTGCNNYVFGMEESYGCLPGTYARDKDAPAAVCMLCEVAAFYKSQGKTLWDGMIDMYEKYGYYREGISTMTLKGIDGAAQINEIMTKARAAEPKKFGDYQVLAIRDYKNDTRKDMTTGKVEPTGLPSSNVLYYELNDNAWCCVRPSGTEPKIKFYFGVKGVSLEDSQAKLDALSAEVLGQFE</sequence>
<evidence type="ECO:0000256" key="4">
    <source>
        <dbReference type="ARBA" id="ARBA00022842"/>
    </source>
</evidence>
<dbReference type="SUPFAM" id="SSF53738">
    <property type="entry name" value="Phosphoglucomutase, first 3 domains"/>
    <property type="match status" value="1"/>
</dbReference>
<dbReference type="GO" id="GO:0004614">
    <property type="term" value="F:phosphoglucomutase activity"/>
    <property type="evidence" value="ECO:0007669"/>
    <property type="project" value="UniProtKB-EC"/>
</dbReference>
<evidence type="ECO:0000256" key="5">
    <source>
        <dbReference type="ARBA" id="ARBA00023235"/>
    </source>
</evidence>
<dbReference type="Proteomes" id="UP000018162">
    <property type="component" value="Unassembled WGS sequence"/>
</dbReference>
<name>R6US92_9FIRM</name>
<dbReference type="InterPro" id="IPR036900">
    <property type="entry name" value="A-D-PHexomutase_C_sf"/>
</dbReference>
<keyword evidence="5" id="KW-0413">Isomerase</keyword>
<reference evidence="8" key="1">
    <citation type="submission" date="2012-11" db="EMBL/GenBank/DDBJ databases">
        <title>Dependencies among metagenomic species, viruses, plasmids and units of genetic variation.</title>
        <authorList>
            <person name="Nielsen H.B."/>
            <person name="Almeida M."/>
            <person name="Juncker A.S."/>
            <person name="Rasmussen S."/>
            <person name="Li J."/>
            <person name="Sunagawa S."/>
            <person name="Plichta D."/>
            <person name="Gautier L."/>
            <person name="Le Chatelier E."/>
            <person name="Peletier E."/>
            <person name="Bonde I."/>
            <person name="Nielsen T."/>
            <person name="Manichanh C."/>
            <person name="Arumugam M."/>
            <person name="Batto J."/>
            <person name="Santos M.B.Q.D."/>
            <person name="Blom N."/>
            <person name="Borruel N."/>
            <person name="Burgdorf K.S."/>
            <person name="Boumezbeur F."/>
            <person name="Casellas F."/>
            <person name="Dore J."/>
            <person name="Guarner F."/>
            <person name="Hansen T."/>
            <person name="Hildebrand F."/>
            <person name="Kaas R.S."/>
            <person name="Kennedy S."/>
            <person name="Kristiansen K."/>
            <person name="Kultima J.R."/>
            <person name="Leonard P."/>
            <person name="Levenez F."/>
            <person name="Lund O."/>
            <person name="Moumen B."/>
            <person name="Le Paslier D."/>
            <person name="Pons N."/>
            <person name="Pedersen O."/>
            <person name="Prifti E."/>
            <person name="Qin J."/>
            <person name="Raes J."/>
            <person name="Tap J."/>
            <person name="Tims S."/>
            <person name="Ussery D.W."/>
            <person name="Yamada T."/>
            <person name="MetaHit consortium"/>
            <person name="Renault P."/>
            <person name="Sicheritz-Ponten T."/>
            <person name="Bork P."/>
            <person name="Wang J."/>
            <person name="Brunak S."/>
            <person name="Ehrlich S.D."/>
        </authorList>
    </citation>
    <scope>NUCLEOTIDE SEQUENCE [LARGE SCALE GENOMIC DNA]</scope>
</reference>
<feature type="domain" description="Alpha-D-phosphohexomutase alpha/beta/alpha" evidence="7">
    <location>
        <begin position="3"/>
        <end position="122"/>
    </location>
</feature>
<evidence type="ECO:0000259" key="6">
    <source>
        <dbReference type="Pfam" id="PF00408"/>
    </source>
</evidence>
<dbReference type="Gene3D" id="3.40.120.10">
    <property type="entry name" value="Alpha-D-Glucose-1,6-Bisphosphate, subunit A, domain 3"/>
    <property type="match status" value="1"/>
</dbReference>
<keyword evidence="4" id="KW-0460">Magnesium</keyword>
<evidence type="ECO:0000256" key="1">
    <source>
        <dbReference type="ARBA" id="ARBA00000443"/>
    </source>
</evidence>
<evidence type="ECO:0000256" key="3">
    <source>
        <dbReference type="ARBA" id="ARBA00022723"/>
    </source>
</evidence>
<dbReference type="SUPFAM" id="SSF55957">
    <property type="entry name" value="Phosphoglucomutase, C-terminal domain"/>
    <property type="match status" value="1"/>
</dbReference>
<evidence type="ECO:0000259" key="7">
    <source>
        <dbReference type="Pfam" id="PF02880"/>
    </source>
</evidence>
<accession>R6US92</accession>